<evidence type="ECO:0000256" key="7">
    <source>
        <dbReference type="ARBA" id="ARBA00022737"/>
    </source>
</evidence>
<dbReference type="Pfam" id="PF22914">
    <property type="entry name" value="Fibulin_C"/>
    <property type="match status" value="1"/>
</dbReference>
<evidence type="ECO:0000259" key="13">
    <source>
        <dbReference type="PROSITE" id="PS50026"/>
    </source>
</evidence>
<dbReference type="InterPro" id="IPR000742">
    <property type="entry name" value="EGF"/>
</dbReference>
<feature type="signal peptide" evidence="12">
    <location>
        <begin position="1"/>
        <end position="28"/>
    </location>
</feature>
<dbReference type="PANTHER" id="PTHR47333:SF4">
    <property type="entry name" value="EGF-LIKE DOMAIN-CONTAINING PROTEIN"/>
    <property type="match status" value="1"/>
</dbReference>
<feature type="chain" id="PRO_5046305465" description="EGF-like domain-containing protein" evidence="12">
    <location>
        <begin position="29"/>
        <end position="818"/>
    </location>
</feature>
<keyword evidence="8" id="KW-0106">Calcium</keyword>
<dbReference type="EMBL" id="JARBDR010000918">
    <property type="protein sequence ID" value="KAJ8302142.1"/>
    <property type="molecule type" value="Genomic_DNA"/>
</dbReference>
<dbReference type="InterPro" id="IPR052080">
    <property type="entry name" value="vWF_C/EGF_Fibrillin"/>
</dbReference>
<dbReference type="SUPFAM" id="SSF57184">
    <property type="entry name" value="Growth factor receptor domain"/>
    <property type="match status" value="3"/>
</dbReference>
<feature type="disulfide bond" evidence="11">
    <location>
        <begin position="604"/>
        <end position="614"/>
    </location>
</feature>
<dbReference type="Proteomes" id="UP001217089">
    <property type="component" value="Unassembled WGS sequence"/>
</dbReference>
<organism evidence="14 15">
    <name type="scientific">Tegillarca granosa</name>
    <name type="common">Malaysian cockle</name>
    <name type="synonym">Anadara granosa</name>
    <dbReference type="NCBI Taxonomy" id="220873"/>
    <lineage>
        <taxon>Eukaryota</taxon>
        <taxon>Metazoa</taxon>
        <taxon>Spiralia</taxon>
        <taxon>Lophotrochozoa</taxon>
        <taxon>Mollusca</taxon>
        <taxon>Bivalvia</taxon>
        <taxon>Autobranchia</taxon>
        <taxon>Pteriomorphia</taxon>
        <taxon>Arcoida</taxon>
        <taxon>Arcoidea</taxon>
        <taxon>Arcidae</taxon>
        <taxon>Tegillarca</taxon>
    </lineage>
</organism>
<dbReference type="InterPro" id="IPR018097">
    <property type="entry name" value="EGF_Ca-bd_CS"/>
</dbReference>
<dbReference type="PROSITE" id="PS00010">
    <property type="entry name" value="ASX_HYDROXYL"/>
    <property type="match status" value="5"/>
</dbReference>
<accession>A0ABQ9EF14</accession>
<evidence type="ECO:0000256" key="10">
    <source>
        <dbReference type="ARBA" id="ARBA00023180"/>
    </source>
</evidence>
<dbReference type="InterPro" id="IPR026823">
    <property type="entry name" value="cEGF"/>
</dbReference>
<evidence type="ECO:0000256" key="9">
    <source>
        <dbReference type="ARBA" id="ARBA00023157"/>
    </source>
</evidence>
<dbReference type="InterPro" id="IPR009030">
    <property type="entry name" value="Growth_fac_rcpt_cys_sf"/>
</dbReference>
<comment type="caution">
    <text evidence="11">Lacks conserved residue(s) required for the propagation of feature annotation.</text>
</comment>
<proteinExistence type="inferred from homology"/>
<comment type="similarity">
    <text evidence="2">Belongs to the fibulin family.</text>
</comment>
<feature type="domain" description="EGF-like" evidence="13">
    <location>
        <begin position="162"/>
        <end position="204"/>
    </location>
</feature>
<evidence type="ECO:0000313" key="14">
    <source>
        <dbReference type="EMBL" id="KAJ8302142.1"/>
    </source>
</evidence>
<dbReference type="InterPro" id="IPR001881">
    <property type="entry name" value="EGF-like_Ca-bd_dom"/>
</dbReference>
<dbReference type="SUPFAM" id="SSF57196">
    <property type="entry name" value="EGF/Laminin"/>
    <property type="match status" value="1"/>
</dbReference>
<keyword evidence="10" id="KW-0325">Glycoprotein</keyword>
<dbReference type="PROSITE" id="PS50026">
    <property type="entry name" value="EGF_3"/>
    <property type="match status" value="5"/>
</dbReference>
<evidence type="ECO:0000256" key="5">
    <source>
        <dbReference type="ARBA" id="ARBA00022536"/>
    </source>
</evidence>
<evidence type="ECO:0000256" key="3">
    <source>
        <dbReference type="ARBA" id="ARBA00022525"/>
    </source>
</evidence>
<reference evidence="14 15" key="1">
    <citation type="submission" date="2022-12" db="EMBL/GenBank/DDBJ databases">
        <title>Chromosome-level genome of Tegillarca granosa.</title>
        <authorList>
            <person name="Kim J."/>
        </authorList>
    </citation>
    <scope>NUCLEOTIDE SEQUENCE [LARGE SCALE GENOMIC DNA]</scope>
    <source>
        <strain evidence="14">Teg-2019</strain>
        <tissue evidence="14">Adductor muscle</tissue>
    </source>
</reference>
<dbReference type="Gene3D" id="2.10.25.10">
    <property type="entry name" value="Laminin"/>
    <property type="match status" value="11"/>
</dbReference>
<evidence type="ECO:0000313" key="15">
    <source>
        <dbReference type="Proteomes" id="UP001217089"/>
    </source>
</evidence>
<keyword evidence="5 11" id="KW-0245">EGF-like domain</keyword>
<keyword evidence="6 12" id="KW-0732">Signal</keyword>
<feature type="domain" description="EGF-like" evidence="13">
    <location>
        <begin position="517"/>
        <end position="555"/>
    </location>
</feature>
<dbReference type="SMART" id="SM00179">
    <property type="entry name" value="EGF_CA"/>
    <property type="match status" value="11"/>
</dbReference>
<dbReference type="Pfam" id="PF12662">
    <property type="entry name" value="cEGF"/>
    <property type="match status" value="1"/>
</dbReference>
<dbReference type="SMART" id="SM00104">
    <property type="entry name" value="ANATO"/>
    <property type="match status" value="2"/>
</dbReference>
<dbReference type="CDD" id="cd00054">
    <property type="entry name" value="EGF_CA"/>
    <property type="match status" value="7"/>
</dbReference>
<dbReference type="InterPro" id="IPR055088">
    <property type="entry name" value="Fibulin_C"/>
</dbReference>
<dbReference type="InterPro" id="IPR000152">
    <property type="entry name" value="EGF-type_Asp/Asn_hydroxyl_site"/>
</dbReference>
<dbReference type="PROSITE" id="PS01186">
    <property type="entry name" value="EGF_2"/>
    <property type="match status" value="3"/>
</dbReference>
<feature type="domain" description="EGF-like" evidence="13">
    <location>
        <begin position="600"/>
        <end position="639"/>
    </location>
</feature>
<dbReference type="SMART" id="SM00181">
    <property type="entry name" value="EGF"/>
    <property type="match status" value="11"/>
</dbReference>
<dbReference type="PROSITE" id="PS01187">
    <property type="entry name" value="EGF_CA"/>
    <property type="match status" value="4"/>
</dbReference>
<keyword evidence="15" id="KW-1185">Reference proteome</keyword>
<feature type="domain" description="EGF-like" evidence="13">
    <location>
        <begin position="317"/>
        <end position="356"/>
    </location>
</feature>
<evidence type="ECO:0000256" key="1">
    <source>
        <dbReference type="ARBA" id="ARBA00004498"/>
    </source>
</evidence>
<evidence type="ECO:0000256" key="2">
    <source>
        <dbReference type="ARBA" id="ARBA00006127"/>
    </source>
</evidence>
<dbReference type="Pfam" id="PF07645">
    <property type="entry name" value="EGF_CA"/>
    <property type="match status" value="8"/>
</dbReference>
<comment type="caution">
    <text evidence="14">The sequence shown here is derived from an EMBL/GenBank/DDBJ whole genome shotgun (WGS) entry which is preliminary data.</text>
</comment>
<protein>
    <recommendedName>
        <fullName evidence="13">EGF-like domain-containing protein</fullName>
    </recommendedName>
</protein>
<name>A0ABQ9EF14_TEGGR</name>
<dbReference type="InterPro" id="IPR000020">
    <property type="entry name" value="Anaphylatoxin/fibulin"/>
</dbReference>
<evidence type="ECO:0000256" key="6">
    <source>
        <dbReference type="ARBA" id="ARBA00022729"/>
    </source>
</evidence>
<evidence type="ECO:0000256" key="12">
    <source>
        <dbReference type="SAM" id="SignalP"/>
    </source>
</evidence>
<dbReference type="PANTHER" id="PTHR47333">
    <property type="entry name" value="VON WILLEBRAND FACTOR C AND EGF DOMAIN-CONTAINING PROTEIN"/>
    <property type="match status" value="1"/>
</dbReference>
<dbReference type="InterPro" id="IPR049883">
    <property type="entry name" value="NOTCH1_EGF-like"/>
</dbReference>
<evidence type="ECO:0000256" key="4">
    <source>
        <dbReference type="ARBA" id="ARBA00022530"/>
    </source>
</evidence>
<gene>
    <name evidence="14" type="ORF">KUTeg_021129</name>
</gene>
<evidence type="ECO:0000256" key="11">
    <source>
        <dbReference type="PROSITE-ProRule" id="PRU00076"/>
    </source>
</evidence>
<comment type="subcellular location">
    <subcellularLocation>
        <location evidence="1">Secreted</location>
        <location evidence="1">Extracellular space</location>
        <location evidence="1">Extracellular matrix</location>
    </subcellularLocation>
</comment>
<feature type="domain" description="EGF-like" evidence="13">
    <location>
        <begin position="559"/>
        <end position="599"/>
    </location>
</feature>
<evidence type="ECO:0000256" key="8">
    <source>
        <dbReference type="ARBA" id="ARBA00022837"/>
    </source>
</evidence>
<keyword evidence="9 11" id="KW-1015">Disulfide bond</keyword>
<sequence length="818" mass="91826">MFLNKKICGKMKILTVMISLAFSFVTQAAVDTELLEKCCMVGSQWASSRDRCDSYPQSVDQVREDDQRACRSILTVCCMKERQHLQCLAGQRSALEYTMCSIRDDVFGSEQFKECCHCCQLGLSSRSMNGDCNLLKYEEFGGPCDEVFHDCCFSGNDTDVNDINECELYPAGQLCSHICRNTQGSYRCECRPGFKLHSDKSTCIPVDSGVTCSVYNPCQQRCLSGDDGVRCACDNGYQLAGDGVSCEDLDECRLGRANCPRGSRCVNTEGSYTCEAEPQQTCPQGEQYNPTTRRCERLTQTCENGYGFNVVSQRCEDLDECILRMHQCRGPRQICVNTVGSYQCHCEQGFRYDRRTRYCYDIDECALRTDRCTPQQRCENTIGSYTCRRIIGCGTGYTLQDSTQECIDIDECATGNHNCRGAYSCLNIDGSFRCVPKECPEGYRFSSSTGGCEPINCQRGFKPDRRGMCVDINECEDTNKCSFTQECINTYGSYRCENIMDCQTGFEMNPNTFQCEDVDECARNSHECINNQQCINRPGSYICACPEGYRNDGSGTCRDINECAPGGNACPSNAQCINTQGSFRCQCDPGLRQDGRRCLDIDECQEPNRCQHNCVNLIGSYQCTCRFGYRLASDGRTCQDINECAEGTARCPGQDTMCFNTRGSYKCPVIRCPSGFIRTPIGPRGNSEFVIAKDGALCTKVPCSFYDQACFQNKTRSISWQFFALPSLQYPFEPANLLDIKTVRHHLVVTMRLYLLTDDRNGTFTTVVGENSASLMLMKPVQGPADYHLILRLEYWNVLETILYSMHFINVLIDVAPA</sequence>
<keyword evidence="3" id="KW-0964">Secreted</keyword>
<keyword evidence="7" id="KW-0677">Repeat</keyword>
<keyword evidence="4" id="KW-0272">Extracellular matrix</keyword>